<dbReference type="GO" id="GO:0008270">
    <property type="term" value="F:zinc ion binding"/>
    <property type="evidence" value="ECO:0007669"/>
    <property type="project" value="UniProtKB-KW"/>
</dbReference>
<sequence>MDDPREPQNIDYYDNNSSDSNDEHEIQRRLEEIDAQKKDLEKRLKIKKERAKIFDPNFRGAQVPKSPVKNRPTRQVIDETDKRYANNSSQDVHLTTTTNEDRLSAKLKREYSGEGDELTSISHPTYFAEKFKRSKQDGKLAIQQYQHMMSSRVHAFNGSVEGKSYPTVVTNEIDEFSNIWLKKRYMPVDDLKRMLEDIKILRLSKLFAKVRPPKFTEPQYSNWATIGIISKKDDIKMTSSAKPQKYFKFTITDFKYTLDTYIFGKEGTEKYYNLRVGDIIAILNPEVLPWRPSGKEQLIKSFNLRINHGYNCILEIGQSKDIGWCPEIVKNKNVACGAPINISTDRCCEFHREIQFRKANSKRVDLTGNYALGAPMKTENQPMLYRSSAGSFKSKSNVEQYKMLPSWSQQNPQFYDQYGGKSRHFTSSSAAKAFFDEKYQNPEMLPNLENKKRKIMDSKKDSKIDKQLSRLLHKNTNTVEGLKNEKKARKLKANTQHVLEGGLIQRLGFDPTHGKMATVLNHRAKGSNIEEDKVQVQSQSLKKKNNDINDLMNFKKEKVILKPSRVALMNRINRRENVYKETFKDDKGKSVESMTTEMDSDSDLDII</sequence>
<dbReference type="SUPFAM" id="SSF50249">
    <property type="entry name" value="Nucleic acid-binding proteins"/>
    <property type="match status" value="1"/>
</dbReference>
<dbReference type="Proteomes" id="UP000750334">
    <property type="component" value="Unassembled WGS sequence"/>
</dbReference>
<dbReference type="OrthoDB" id="273123at2759"/>
<evidence type="ECO:0000313" key="12">
    <source>
        <dbReference type="Proteomes" id="UP000750334"/>
    </source>
</evidence>
<proteinExistence type="inferred from homology"/>
<dbReference type="InterPro" id="IPR040184">
    <property type="entry name" value="Mcm10"/>
</dbReference>
<dbReference type="PANTHER" id="PTHR13454">
    <property type="entry name" value="PROTEIN MCM10 HOMOLOG"/>
    <property type="match status" value="1"/>
</dbReference>
<dbReference type="InterPro" id="IPR015408">
    <property type="entry name" value="Znf_Mcm10/DnaG"/>
</dbReference>
<evidence type="ECO:0000256" key="2">
    <source>
        <dbReference type="ARBA" id="ARBA00009679"/>
    </source>
</evidence>
<evidence type="ECO:0000256" key="4">
    <source>
        <dbReference type="ARBA" id="ARBA00022723"/>
    </source>
</evidence>
<dbReference type="GO" id="GO:0003697">
    <property type="term" value="F:single-stranded DNA binding"/>
    <property type="evidence" value="ECO:0007669"/>
    <property type="project" value="InterPro"/>
</dbReference>
<comment type="subcellular location">
    <subcellularLocation>
        <location evidence="1">Nucleus</location>
    </subcellularLocation>
</comment>
<comment type="caution">
    <text evidence="11">The sequence shown here is derived from an EMBL/GenBank/DDBJ whole genome shotgun (WGS) entry which is preliminary data.</text>
</comment>
<evidence type="ECO:0000256" key="5">
    <source>
        <dbReference type="ARBA" id="ARBA00022771"/>
    </source>
</evidence>
<name>A0A9P6WGY4_MAUEX</name>
<comment type="similarity">
    <text evidence="2">Belongs to the MCM10 family.</text>
</comment>
<keyword evidence="3" id="KW-0235">DNA replication</keyword>
<evidence type="ECO:0000259" key="10">
    <source>
        <dbReference type="Pfam" id="PF22379"/>
    </source>
</evidence>
<dbReference type="Gene3D" id="2.40.50.140">
    <property type="entry name" value="Nucleic acid-binding proteins"/>
    <property type="match status" value="1"/>
</dbReference>
<evidence type="ECO:0000256" key="3">
    <source>
        <dbReference type="ARBA" id="ARBA00022705"/>
    </source>
</evidence>
<dbReference type="Pfam" id="PF22379">
    <property type="entry name" value="OB_MCM10"/>
    <property type="match status" value="1"/>
</dbReference>
<dbReference type="InterPro" id="IPR055065">
    <property type="entry name" value="OB_MCM10"/>
</dbReference>
<keyword evidence="12" id="KW-1185">Reference proteome</keyword>
<keyword evidence="4" id="KW-0479">Metal-binding</keyword>
<feature type="domain" description="Zinc finger Mcm10/DnaG-type" evidence="9">
    <location>
        <begin position="317"/>
        <end position="363"/>
    </location>
</feature>
<evidence type="ECO:0008006" key="13">
    <source>
        <dbReference type="Google" id="ProtNLM"/>
    </source>
</evidence>
<keyword evidence="7" id="KW-0539">Nucleus</keyword>
<dbReference type="GO" id="GO:0003688">
    <property type="term" value="F:DNA replication origin binding"/>
    <property type="evidence" value="ECO:0007669"/>
    <property type="project" value="TreeGrafter"/>
</dbReference>
<accession>A0A9P6WGY4</accession>
<evidence type="ECO:0000259" key="9">
    <source>
        <dbReference type="Pfam" id="PF09329"/>
    </source>
</evidence>
<keyword evidence="5" id="KW-0863">Zinc-finger</keyword>
<gene>
    <name evidence="11" type="ORF">C6P45_004776</name>
</gene>
<feature type="compositionally biased region" description="Acidic residues" evidence="8">
    <location>
        <begin position="598"/>
        <end position="607"/>
    </location>
</feature>
<evidence type="ECO:0000256" key="6">
    <source>
        <dbReference type="ARBA" id="ARBA00022833"/>
    </source>
</evidence>
<keyword evidence="6" id="KW-0862">Zinc</keyword>
<organism evidence="11 12">
    <name type="scientific">Maudiozyma exigua</name>
    <name type="common">Yeast</name>
    <name type="synonym">Kazachstania exigua</name>
    <dbReference type="NCBI Taxonomy" id="34358"/>
    <lineage>
        <taxon>Eukaryota</taxon>
        <taxon>Fungi</taxon>
        <taxon>Dikarya</taxon>
        <taxon>Ascomycota</taxon>
        <taxon>Saccharomycotina</taxon>
        <taxon>Saccharomycetes</taxon>
        <taxon>Saccharomycetales</taxon>
        <taxon>Saccharomycetaceae</taxon>
        <taxon>Maudiozyma</taxon>
    </lineage>
</organism>
<dbReference type="AlphaFoldDB" id="A0A9P6WGY4"/>
<dbReference type="EMBL" id="PUHR01000007">
    <property type="protein sequence ID" value="KAG0671901.1"/>
    <property type="molecule type" value="Genomic_DNA"/>
</dbReference>
<evidence type="ECO:0000256" key="1">
    <source>
        <dbReference type="ARBA" id="ARBA00004123"/>
    </source>
</evidence>
<dbReference type="InterPro" id="IPR012340">
    <property type="entry name" value="NA-bd_OB-fold"/>
</dbReference>
<feature type="region of interest" description="Disordered" evidence="8">
    <location>
        <begin position="586"/>
        <end position="607"/>
    </location>
</feature>
<evidence type="ECO:0000313" key="11">
    <source>
        <dbReference type="EMBL" id="KAG0671901.1"/>
    </source>
</evidence>
<dbReference type="PANTHER" id="PTHR13454:SF11">
    <property type="entry name" value="PROTEIN MCM10 HOMOLOG"/>
    <property type="match status" value="1"/>
</dbReference>
<reference evidence="11 12" key="1">
    <citation type="submission" date="2020-11" db="EMBL/GenBank/DDBJ databases">
        <title>Kefir isolates.</title>
        <authorList>
            <person name="Marcisauskas S."/>
            <person name="Kim Y."/>
            <person name="Blasche S."/>
        </authorList>
    </citation>
    <scope>NUCLEOTIDE SEQUENCE [LARGE SCALE GENOMIC DNA]</scope>
    <source>
        <strain evidence="11 12">OG2</strain>
    </source>
</reference>
<evidence type="ECO:0000256" key="7">
    <source>
        <dbReference type="ARBA" id="ARBA00023242"/>
    </source>
</evidence>
<dbReference type="GO" id="GO:0043596">
    <property type="term" value="C:nuclear replication fork"/>
    <property type="evidence" value="ECO:0007669"/>
    <property type="project" value="TreeGrafter"/>
</dbReference>
<dbReference type="GO" id="GO:0006270">
    <property type="term" value="P:DNA replication initiation"/>
    <property type="evidence" value="ECO:0007669"/>
    <property type="project" value="InterPro"/>
</dbReference>
<feature type="region of interest" description="Disordered" evidence="8">
    <location>
        <begin position="1"/>
        <end position="25"/>
    </location>
</feature>
<protein>
    <recommendedName>
        <fullName evidence="13">Zinc finger Mcm10/DnaG-type domain-containing protein</fullName>
    </recommendedName>
</protein>
<dbReference type="FunFam" id="2.40.50.140:FF:000368">
    <property type="entry name" value="Mcm10p"/>
    <property type="match status" value="1"/>
</dbReference>
<evidence type="ECO:0000256" key="8">
    <source>
        <dbReference type="SAM" id="MobiDB-lite"/>
    </source>
</evidence>
<dbReference type="Pfam" id="PF09329">
    <property type="entry name" value="zf-primase"/>
    <property type="match status" value="1"/>
</dbReference>
<feature type="domain" description="MCM10 OB-fold" evidence="10">
    <location>
        <begin position="176"/>
        <end position="288"/>
    </location>
</feature>